<organism evidence="7 8">
    <name type="scientific">Cadophora malorum</name>
    <dbReference type="NCBI Taxonomy" id="108018"/>
    <lineage>
        <taxon>Eukaryota</taxon>
        <taxon>Fungi</taxon>
        <taxon>Dikarya</taxon>
        <taxon>Ascomycota</taxon>
        <taxon>Pezizomycotina</taxon>
        <taxon>Leotiomycetes</taxon>
        <taxon>Helotiales</taxon>
        <taxon>Ploettnerulaceae</taxon>
        <taxon>Cadophora</taxon>
    </lineage>
</organism>
<dbReference type="InterPro" id="IPR017853">
    <property type="entry name" value="GH"/>
</dbReference>
<dbReference type="PANTHER" id="PTHR31263:SF0">
    <property type="entry name" value="CELLULASE FAMILY PROTEIN (AFU_ORTHOLOGUE AFUA_5G14560)"/>
    <property type="match status" value="1"/>
</dbReference>
<comment type="caution">
    <text evidence="7">The sequence shown here is derived from an EMBL/GenBank/DDBJ whole genome shotgun (WGS) entry which is preliminary data.</text>
</comment>
<dbReference type="PANTHER" id="PTHR31263">
    <property type="entry name" value="CELLULASE FAMILY PROTEIN (AFU_ORTHOLOGUE AFUA_5G14560)"/>
    <property type="match status" value="1"/>
</dbReference>
<evidence type="ECO:0000259" key="6">
    <source>
        <dbReference type="Pfam" id="PF00150"/>
    </source>
</evidence>
<evidence type="ECO:0000256" key="5">
    <source>
        <dbReference type="SAM" id="SignalP"/>
    </source>
</evidence>
<sequence length="434" mass="48601">MLFSLPVFLFTGLSTAASLTHNALPWKLPFHVDGPHIYSAKNQEVQYVGTNWAAHQEAMIPEGLQYSSIKDIVSKIRGFNLNVVRLTFAIEMVDDILDSGGDVTLEDTLTNALGATNGSIILKKVLKNNPQFNKRTTRLQVFDAAAKELARQGIYVHLDNHMSKALWCCGGGDGNTWFGDTDFDVAKWIRGWEFMAKHASKKWPSFASVGLRNELRKPDAGSTAEPYDWYTWHTHMTAAADAVHAVAPDALITFSGLNYDVTLSPVIQGQLLNGTTGTSTAGKSALFTPYSYPYAHKIVFELHKYDFENTQASCSDFGASLYNNGYKTLNESDSSAKLHYPMLLSEWGFIQNGTYWNQTTYNKCLIEFMGKYRPSGWMQWEVAGSFYRKTSYATGVQVQDLDEAWGLLDHEWKKTRSPVTVENSLQKMIDATLK</sequence>
<reference evidence="7" key="1">
    <citation type="submission" date="2021-02" db="EMBL/GenBank/DDBJ databases">
        <title>Genome sequence Cadophora malorum strain M34.</title>
        <authorList>
            <person name="Stefanovic E."/>
            <person name="Vu D."/>
            <person name="Scully C."/>
            <person name="Dijksterhuis J."/>
            <person name="Roader J."/>
            <person name="Houbraken J."/>
        </authorList>
    </citation>
    <scope>NUCLEOTIDE SEQUENCE</scope>
    <source>
        <strain evidence="7">M34</strain>
    </source>
</reference>
<comment type="similarity">
    <text evidence="1 4">Belongs to the glycosyl hydrolase 5 (cellulase A) family.</text>
</comment>
<dbReference type="SUPFAM" id="SSF51445">
    <property type="entry name" value="(Trans)glycosidases"/>
    <property type="match status" value="1"/>
</dbReference>
<name>A0A8H7T8P6_9HELO</name>
<dbReference type="EMBL" id="JAFJYH010000170">
    <property type="protein sequence ID" value="KAG4416940.1"/>
    <property type="molecule type" value="Genomic_DNA"/>
</dbReference>
<feature type="signal peptide" evidence="5">
    <location>
        <begin position="1"/>
        <end position="16"/>
    </location>
</feature>
<dbReference type="AlphaFoldDB" id="A0A8H7T8P6"/>
<dbReference type="OrthoDB" id="442731at2759"/>
<protein>
    <recommendedName>
        <fullName evidence="6">Glycoside hydrolase family 5 domain-containing protein</fullName>
    </recommendedName>
</protein>
<keyword evidence="5" id="KW-0732">Signal</keyword>
<accession>A0A8H7T8P6</accession>
<dbReference type="InterPro" id="IPR001547">
    <property type="entry name" value="Glyco_hydro_5"/>
</dbReference>
<gene>
    <name evidence="7" type="ORF">IFR04_009950</name>
</gene>
<keyword evidence="3 4" id="KW-0326">Glycosidase</keyword>
<evidence type="ECO:0000313" key="7">
    <source>
        <dbReference type="EMBL" id="KAG4416940.1"/>
    </source>
</evidence>
<keyword evidence="2 4" id="KW-0378">Hydrolase</keyword>
<dbReference type="Proteomes" id="UP000664132">
    <property type="component" value="Unassembled WGS sequence"/>
</dbReference>
<dbReference type="GO" id="GO:0000272">
    <property type="term" value="P:polysaccharide catabolic process"/>
    <property type="evidence" value="ECO:0007669"/>
    <property type="project" value="InterPro"/>
</dbReference>
<feature type="domain" description="Glycoside hydrolase family 5" evidence="6">
    <location>
        <begin position="64"/>
        <end position="381"/>
    </location>
</feature>
<dbReference type="GO" id="GO:0004553">
    <property type="term" value="F:hydrolase activity, hydrolyzing O-glycosyl compounds"/>
    <property type="evidence" value="ECO:0007669"/>
    <property type="project" value="InterPro"/>
</dbReference>
<evidence type="ECO:0000256" key="4">
    <source>
        <dbReference type="RuleBase" id="RU361153"/>
    </source>
</evidence>
<proteinExistence type="inferred from homology"/>
<evidence type="ECO:0000313" key="8">
    <source>
        <dbReference type="Proteomes" id="UP000664132"/>
    </source>
</evidence>
<evidence type="ECO:0000256" key="3">
    <source>
        <dbReference type="ARBA" id="ARBA00023295"/>
    </source>
</evidence>
<evidence type="ECO:0000256" key="2">
    <source>
        <dbReference type="ARBA" id="ARBA00022801"/>
    </source>
</evidence>
<dbReference type="Gene3D" id="3.20.20.80">
    <property type="entry name" value="Glycosidases"/>
    <property type="match status" value="1"/>
</dbReference>
<dbReference type="Pfam" id="PF00150">
    <property type="entry name" value="Cellulase"/>
    <property type="match status" value="1"/>
</dbReference>
<keyword evidence="8" id="KW-1185">Reference proteome</keyword>
<feature type="chain" id="PRO_5034835579" description="Glycoside hydrolase family 5 domain-containing protein" evidence="5">
    <location>
        <begin position="17"/>
        <end position="434"/>
    </location>
</feature>
<evidence type="ECO:0000256" key="1">
    <source>
        <dbReference type="ARBA" id="ARBA00005641"/>
    </source>
</evidence>